<feature type="region of interest" description="Disordered" evidence="1">
    <location>
        <begin position="69"/>
        <end position="98"/>
    </location>
</feature>
<dbReference type="KEGG" id="vg:27429826"/>
<dbReference type="Pfam" id="PF05531">
    <property type="entry name" value="NPV_P10"/>
    <property type="match status" value="1"/>
</dbReference>
<dbReference type="GO" id="GO:0039679">
    <property type="term" value="C:viral occlusion body"/>
    <property type="evidence" value="ECO:0007669"/>
    <property type="project" value="InterPro"/>
</dbReference>
<evidence type="ECO:0000313" key="2">
    <source>
        <dbReference type="EMBL" id="AKR17289.1"/>
    </source>
</evidence>
<gene>
    <name evidence="2" type="primary">p10</name>
</gene>
<dbReference type="GeneID" id="27429826"/>
<dbReference type="InterPro" id="IPR008702">
    <property type="entry name" value="NPV_P10"/>
</dbReference>
<evidence type="ECO:0000256" key="1">
    <source>
        <dbReference type="SAM" id="MobiDB-lite"/>
    </source>
</evidence>
<dbReference type="EMBL" id="KR011717">
    <property type="protein sequence ID" value="AKR17289.1"/>
    <property type="molecule type" value="Genomic_DNA"/>
</dbReference>
<protein>
    <submittedName>
        <fullName evidence="2">P10</fullName>
    </submittedName>
</protein>
<organism evidence="2 3">
    <name type="scientific">Urbanus proteus nucleopolyhedrovirus</name>
    <dbReference type="NCBI Taxonomy" id="1675866"/>
    <lineage>
        <taxon>Viruses</taxon>
        <taxon>Viruses incertae sedis</taxon>
        <taxon>Naldaviricetes</taxon>
        <taxon>Lefavirales</taxon>
        <taxon>Baculoviridae</taxon>
        <taxon>Alphabaculovirus</taxon>
        <taxon>Alphabaculovirus urprotei</taxon>
    </lineage>
</organism>
<evidence type="ECO:0000313" key="3">
    <source>
        <dbReference type="Proteomes" id="UP000201861"/>
    </source>
</evidence>
<dbReference type="Proteomes" id="UP000201861">
    <property type="component" value="Segment"/>
</dbReference>
<dbReference type="OrthoDB" id="26023at10239"/>
<name>A0A162GTR5_9ABAC</name>
<proteinExistence type="predicted"/>
<reference evidence="2" key="1">
    <citation type="submission" date="2017-04" db="EMBL/GenBank/DDBJ databases">
        <title>Complete genome sequence of Urbanus proteus nucleopolyhedrovirus (UrprNPV).</title>
        <authorList>
            <person name="Santos E.R."/>
            <person name="Melo F.L."/>
            <person name="Sosa-Gomez D.R."/>
            <person name="Ribeiro B.M."/>
            <person name="Ardisson-Araujo D.M.P."/>
        </authorList>
    </citation>
    <scope>NUCLEOTIDE SEQUENCE [LARGE SCALE GENOMIC DNA]</scope>
    <source>
        <strain evidence="2">Southern Brazil</strain>
    </source>
</reference>
<dbReference type="RefSeq" id="YP_009250007.1">
    <property type="nucleotide sequence ID" value="NC_029997.2"/>
</dbReference>
<keyword evidence="3" id="KW-1185">Reference proteome</keyword>
<accession>A0A162GTR5</accession>
<sequence>MSQNILVVILNEIRSINDKVDALQTSVEDVRSNLPDVSELNDRLDAQSAQLTTIQSAVQEINDILNPELPEVPGLPSATQTSFAPSTFSSKKFKSFKQ</sequence>